<evidence type="ECO:0000313" key="2">
    <source>
        <dbReference type="EMBL" id="UQA91511.1"/>
    </source>
</evidence>
<sequence>MTTLTSVTPTTSAAPLAEPPARFRDLLASEWIKMRSLRSTSWTITLTILFVIGSAAAAALADYNNFAGAGPSTRQPHDFLPFDAYPPGGYWTLMLVVGSIGALTVVSEYSSGLIRTTTVAVPVRGSVVLAKAVVTAALWTAVGTVISTGSFLISQAILNGRHAGVPITHPGVFRALVASALLAPVCALVGLGLGVLIRHSAATMVTSVFTLLMLPTLFSQSERWSADLNHAMVISAWKRLVQNWQPDTESHMFTATVPGSWIVYALWPLIAVALAVVVVRHRDV</sequence>
<dbReference type="Proteomes" id="UP000830115">
    <property type="component" value="Chromosome"/>
</dbReference>
<feature type="transmembrane region" description="Helical" evidence="1">
    <location>
        <begin position="261"/>
        <end position="279"/>
    </location>
</feature>
<gene>
    <name evidence="2" type="ORF">K9S39_06220</name>
</gene>
<name>A0ABY4M5J8_9ACTN</name>
<feature type="transmembrane region" description="Helical" evidence="1">
    <location>
        <begin position="173"/>
        <end position="194"/>
    </location>
</feature>
<accession>A0ABY4M5J8</accession>
<feature type="transmembrane region" description="Helical" evidence="1">
    <location>
        <begin position="128"/>
        <end position="153"/>
    </location>
</feature>
<dbReference type="EMBL" id="CP086322">
    <property type="protein sequence ID" value="UQA91511.1"/>
    <property type="molecule type" value="Genomic_DNA"/>
</dbReference>
<proteinExistence type="predicted"/>
<feature type="transmembrane region" description="Helical" evidence="1">
    <location>
        <begin position="42"/>
        <end position="61"/>
    </location>
</feature>
<protein>
    <submittedName>
        <fullName evidence="2">ABC transporter permease</fullName>
    </submittedName>
</protein>
<evidence type="ECO:0000313" key="3">
    <source>
        <dbReference type="Proteomes" id="UP000830115"/>
    </source>
</evidence>
<feature type="transmembrane region" description="Helical" evidence="1">
    <location>
        <begin position="88"/>
        <end position="107"/>
    </location>
</feature>
<keyword evidence="1" id="KW-1133">Transmembrane helix</keyword>
<keyword evidence="1" id="KW-0472">Membrane</keyword>
<organism evidence="2 3">
    <name type="scientific">Streptomyces halobius</name>
    <dbReference type="NCBI Taxonomy" id="2879846"/>
    <lineage>
        <taxon>Bacteria</taxon>
        <taxon>Bacillati</taxon>
        <taxon>Actinomycetota</taxon>
        <taxon>Actinomycetes</taxon>
        <taxon>Kitasatosporales</taxon>
        <taxon>Streptomycetaceae</taxon>
        <taxon>Streptomyces</taxon>
    </lineage>
</organism>
<feature type="transmembrane region" description="Helical" evidence="1">
    <location>
        <begin position="201"/>
        <end position="218"/>
    </location>
</feature>
<reference evidence="2" key="1">
    <citation type="submission" date="2021-10" db="EMBL/GenBank/DDBJ databases">
        <title>Streptomyces nigrumlapis sp.nov.,an antimicrobial producing actinobacterium isolated from Black Gobi rocks.</title>
        <authorList>
            <person name="Wen Y."/>
            <person name="Zhang W."/>
            <person name="Liu X.G."/>
        </authorList>
    </citation>
    <scope>NUCLEOTIDE SEQUENCE</scope>
    <source>
        <strain evidence="2">ST13-2-2</strain>
    </source>
</reference>
<dbReference type="RefSeq" id="WP_248862335.1">
    <property type="nucleotide sequence ID" value="NZ_CP086322.1"/>
</dbReference>
<evidence type="ECO:0000256" key="1">
    <source>
        <dbReference type="SAM" id="Phobius"/>
    </source>
</evidence>
<keyword evidence="1" id="KW-0812">Transmembrane</keyword>
<keyword evidence="3" id="KW-1185">Reference proteome</keyword>